<dbReference type="Proteomes" id="UP000727654">
    <property type="component" value="Unassembled WGS sequence"/>
</dbReference>
<keyword evidence="4 7" id="KW-0133">Cell shape</keyword>
<keyword evidence="3" id="KW-0808">Transferase</keyword>
<comment type="similarity">
    <text evidence="2">Belongs to the YkuD family.</text>
</comment>
<name>A0ABN7YD24_9BURK</name>
<protein>
    <recommendedName>
        <fullName evidence="9">L,D-TPase catalytic domain-containing protein</fullName>
    </recommendedName>
</protein>
<sequence length="569" mass="62374">MQTFFGYDRRASHANSIPMTPAITPRTRLSSTSVRHARHWIGGTLAAWLFACAASAGAQPLWFAGGRPTPDAQQAVAALANAGADGLVPQDYDAEDLKRALAQAATGPEPAPDVVDKLDASLSDAMRRYLSDLHSGRVDPRKVHANFTAPSSTLFEPDSYLRAAVASHRLPDAIREAAPSFPLYGTLRDALARYRALAAQPGWERPLPALPGGKLTNGQSYSGLAELVRHLQALGDMPADAPTPQRYSGTVVDGVKAFQSRHGLEPDGVIGAGTLAQLNTTPAARVRQIELTMERLRWTPLAEGPRVIVVNIPEFMLRAYEYNAGKLDIKLEMKVIVGKALDTRTPLFKEDMRYIEFSPYWNVPPSIARSETIPRLRRDPGYFTRQGFEFVANGKAVTTLSEANLDAVLNGQMRIRQRPGPMNALGDIKFVFPNNQNIYLHHTPTPQLFKRDRRDFSHGCIRVEEPVALAQFVLQDMPGWTEERIRQAMTKGQSNTVALKQPLPVVLAYGTAIARANGRVYFLPDIYGQDKLLDQALRQKTARRPASLPASAPPAPDALAHPAPTQNPT</sequence>
<dbReference type="PANTHER" id="PTHR41533">
    <property type="entry name" value="L,D-TRANSPEPTIDASE HI_1667-RELATED"/>
    <property type="match status" value="1"/>
</dbReference>
<dbReference type="InterPro" id="IPR036366">
    <property type="entry name" value="PGBDSf"/>
</dbReference>
<dbReference type="InterPro" id="IPR052905">
    <property type="entry name" value="LD-transpeptidase_YkuD-like"/>
</dbReference>
<dbReference type="CDD" id="cd16913">
    <property type="entry name" value="YkuD_like"/>
    <property type="match status" value="1"/>
</dbReference>
<dbReference type="InterPro" id="IPR002477">
    <property type="entry name" value="Peptidoglycan-bd-like"/>
</dbReference>
<evidence type="ECO:0000256" key="2">
    <source>
        <dbReference type="ARBA" id="ARBA00005992"/>
    </source>
</evidence>
<dbReference type="InterPro" id="IPR005490">
    <property type="entry name" value="LD_TPept_cat_dom"/>
</dbReference>
<dbReference type="PANTHER" id="PTHR41533:SF2">
    <property type="entry name" value="BLR7131 PROTEIN"/>
    <property type="match status" value="1"/>
</dbReference>
<feature type="region of interest" description="Disordered" evidence="8">
    <location>
        <begin position="539"/>
        <end position="569"/>
    </location>
</feature>
<evidence type="ECO:0000313" key="11">
    <source>
        <dbReference type="Proteomes" id="UP000727654"/>
    </source>
</evidence>
<evidence type="ECO:0000256" key="8">
    <source>
        <dbReference type="SAM" id="MobiDB-lite"/>
    </source>
</evidence>
<comment type="caution">
    <text evidence="10">The sequence shown here is derived from an EMBL/GenBank/DDBJ whole genome shotgun (WGS) entry which is preliminary data.</text>
</comment>
<dbReference type="PROSITE" id="PS52029">
    <property type="entry name" value="LD_TPASE"/>
    <property type="match status" value="1"/>
</dbReference>
<dbReference type="InterPro" id="IPR036365">
    <property type="entry name" value="PGBD-like_sf"/>
</dbReference>
<dbReference type="Gene3D" id="2.40.440.10">
    <property type="entry name" value="L,D-transpeptidase catalytic domain-like"/>
    <property type="match status" value="1"/>
</dbReference>
<evidence type="ECO:0000256" key="6">
    <source>
        <dbReference type="ARBA" id="ARBA00023316"/>
    </source>
</evidence>
<evidence type="ECO:0000313" key="10">
    <source>
        <dbReference type="EMBL" id="CAG9170691.1"/>
    </source>
</evidence>
<feature type="active site" description="Nucleophile" evidence="7">
    <location>
        <position position="460"/>
    </location>
</feature>
<evidence type="ECO:0000256" key="3">
    <source>
        <dbReference type="ARBA" id="ARBA00022679"/>
    </source>
</evidence>
<dbReference type="SUPFAM" id="SSF141523">
    <property type="entry name" value="L,D-transpeptidase catalytic domain-like"/>
    <property type="match status" value="1"/>
</dbReference>
<proteinExistence type="inferred from homology"/>
<gene>
    <name evidence="10" type="ORF">LMG23992_01733</name>
</gene>
<accession>A0ABN7YD24</accession>
<dbReference type="Pfam" id="PF03734">
    <property type="entry name" value="YkuD"/>
    <property type="match status" value="1"/>
</dbReference>
<dbReference type="Pfam" id="PF20142">
    <property type="entry name" value="Scaffold"/>
    <property type="match status" value="1"/>
</dbReference>
<feature type="active site" description="Proton donor/acceptor" evidence="7">
    <location>
        <position position="441"/>
    </location>
</feature>
<evidence type="ECO:0000256" key="7">
    <source>
        <dbReference type="PROSITE-ProRule" id="PRU01373"/>
    </source>
</evidence>
<reference evidence="10 11" key="1">
    <citation type="submission" date="2021-08" db="EMBL/GenBank/DDBJ databases">
        <authorList>
            <person name="Peeters C."/>
        </authorList>
    </citation>
    <scope>NUCLEOTIDE SEQUENCE [LARGE SCALE GENOMIC DNA]</scope>
    <source>
        <strain evidence="10 11">LMG 23992</strain>
    </source>
</reference>
<keyword evidence="11" id="KW-1185">Reference proteome</keyword>
<evidence type="ECO:0000256" key="1">
    <source>
        <dbReference type="ARBA" id="ARBA00004752"/>
    </source>
</evidence>
<keyword evidence="5 7" id="KW-0573">Peptidoglycan synthesis</keyword>
<dbReference type="Gene3D" id="1.10.101.10">
    <property type="entry name" value="PGBD-like superfamily/PGBD"/>
    <property type="match status" value="1"/>
</dbReference>
<keyword evidence="6 7" id="KW-0961">Cell wall biogenesis/degradation</keyword>
<organism evidence="10 11">
    <name type="scientific">Cupriavidus laharis</name>
    <dbReference type="NCBI Taxonomy" id="151654"/>
    <lineage>
        <taxon>Bacteria</taxon>
        <taxon>Pseudomonadati</taxon>
        <taxon>Pseudomonadota</taxon>
        <taxon>Betaproteobacteria</taxon>
        <taxon>Burkholderiales</taxon>
        <taxon>Burkholderiaceae</taxon>
        <taxon>Cupriavidus</taxon>
    </lineage>
</organism>
<dbReference type="Pfam" id="PF01471">
    <property type="entry name" value="PG_binding_1"/>
    <property type="match status" value="1"/>
</dbReference>
<dbReference type="EMBL" id="CAJZAI010000003">
    <property type="protein sequence ID" value="CAG9170691.1"/>
    <property type="molecule type" value="Genomic_DNA"/>
</dbReference>
<evidence type="ECO:0000256" key="5">
    <source>
        <dbReference type="ARBA" id="ARBA00022984"/>
    </source>
</evidence>
<feature type="domain" description="L,D-TPase catalytic" evidence="9">
    <location>
        <begin position="306"/>
        <end position="488"/>
    </location>
</feature>
<dbReference type="SUPFAM" id="SSF47090">
    <property type="entry name" value="PGBD-like"/>
    <property type="match status" value="1"/>
</dbReference>
<feature type="compositionally biased region" description="Low complexity" evidence="8">
    <location>
        <begin position="557"/>
        <end position="569"/>
    </location>
</feature>
<evidence type="ECO:0000259" key="9">
    <source>
        <dbReference type="PROSITE" id="PS52029"/>
    </source>
</evidence>
<dbReference type="InterPro" id="IPR045380">
    <property type="entry name" value="LD_TPept_scaffold_dom"/>
</dbReference>
<comment type="pathway">
    <text evidence="1 7">Cell wall biogenesis; peptidoglycan biosynthesis.</text>
</comment>
<dbReference type="InterPro" id="IPR038063">
    <property type="entry name" value="Transpep_catalytic_dom"/>
</dbReference>
<evidence type="ECO:0000256" key="4">
    <source>
        <dbReference type="ARBA" id="ARBA00022960"/>
    </source>
</evidence>